<gene>
    <name evidence="2" type="ORF">ACFPBZ_25385</name>
</gene>
<evidence type="ECO:0000313" key="3">
    <source>
        <dbReference type="Proteomes" id="UP001595947"/>
    </source>
</evidence>
<dbReference type="PANTHER" id="PTHR40763">
    <property type="entry name" value="MEMBRANE PROTEIN-RELATED"/>
    <property type="match status" value="1"/>
</dbReference>
<dbReference type="RefSeq" id="WP_378038903.1">
    <property type="nucleotide sequence ID" value="NZ_JBHSIV010000040.1"/>
</dbReference>
<evidence type="ECO:0000313" key="2">
    <source>
        <dbReference type="EMBL" id="MFC5065575.1"/>
    </source>
</evidence>
<dbReference type="PANTHER" id="PTHR40763:SF5">
    <property type="entry name" value="MEMBRANE PROTEIN"/>
    <property type="match status" value="1"/>
</dbReference>
<dbReference type="Proteomes" id="UP001595947">
    <property type="component" value="Unassembled WGS sequence"/>
</dbReference>
<evidence type="ECO:0000259" key="1">
    <source>
        <dbReference type="Pfam" id="PF08044"/>
    </source>
</evidence>
<dbReference type="InterPro" id="IPR012551">
    <property type="entry name" value="DUF1707_SHOCT-like"/>
</dbReference>
<reference evidence="3" key="1">
    <citation type="journal article" date="2019" name="Int. J. Syst. Evol. Microbiol.">
        <title>The Global Catalogue of Microorganisms (GCM) 10K type strain sequencing project: providing services to taxonomists for standard genome sequencing and annotation.</title>
        <authorList>
            <consortium name="The Broad Institute Genomics Platform"/>
            <consortium name="The Broad Institute Genome Sequencing Center for Infectious Disease"/>
            <person name="Wu L."/>
            <person name="Ma J."/>
        </authorList>
    </citation>
    <scope>NUCLEOTIDE SEQUENCE [LARGE SCALE GENOMIC DNA]</scope>
    <source>
        <strain evidence="3">CGMCC 4.7093</strain>
    </source>
</reference>
<feature type="domain" description="DUF1707" evidence="1">
    <location>
        <begin position="11"/>
        <end position="63"/>
    </location>
</feature>
<comment type="caution">
    <text evidence="2">The sequence shown here is derived from an EMBL/GenBank/DDBJ whole genome shotgun (WGS) entry which is preliminary data.</text>
</comment>
<proteinExistence type="predicted"/>
<organism evidence="2 3">
    <name type="scientific">Actinomycetospora atypica</name>
    <dbReference type="NCBI Taxonomy" id="1290095"/>
    <lineage>
        <taxon>Bacteria</taxon>
        <taxon>Bacillati</taxon>
        <taxon>Actinomycetota</taxon>
        <taxon>Actinomycetes</taxon>
        <taxon>Pseudonocardiales</taxon>
        <taxon>Pseudonocardiaceae</taxon>
        <taxon>Actinomycetospora</taxon>
    </lineage>
</organism>
<accession>A0ABV9YW57</accession>
<keyword evidence="3" id="KW-1185">Reference proteome</keyword>
<name>A0ABV9YW57_9PSEU</name>
<dbReference type="Pfam" id="PF08044">
    <property type="entry name" value="DUF1707"/>
    <property type="match status" value="1"/>
</dbReference>
<protein>
    <submittedName>
        <fullName evidence="2">DUF1707 domain-containing protein</fullName>
    </submittedName>
</protein>
<sequence length="199" mass="21426">MAAEQPPLKDMRAGDADREAVARVLHEAHGEGRLDLSEVDERLATVYASRTYGELETVVVDLPGVRLPWTSTSSTAEVVPASEVPPLTLNASMATEKRVGVWEVPPRIVAVTSMSDVKLDFREAVCPHDRVHIEVHGSMGSLVLIVPDDWSVDTDGVSSSWGSVKNRHSAPAAPGRPTIVVTGKAGMGTVKTRGPYFYE</sequence>
<dbReference type="EMBL" id="JBHSIV010000040">
    <property type="protein sequence ID" value="MFC5065575.1"/>
    <property type="molecule type" value="Genomic_DNA"/>
</dbReference>